<keyword evidence="2" id="KW-1185">Reference proteome</keyword>
<proteinExistence type="predicted"/>
<comment type="caution">
    <text evidence="1">The sequence shown here is derived from an EMBL/GenBank/DDBJ whole genome shotgun (WGS) entry which is preliminary data.</text>
</comment>
<protein>
    <submittedName>
        <fullName evidence="1">Uncharacterized protein</fullName>
    </submittedName>
</protein>
<organism evidence="1 2">
    <name type="scientific">Hyalomma asiaticum</name>
    <name type="common">Tick</name>
    <dbReference type="NCBI Taxonomy" id="266040"/>
    <lineage>
        <taxon>Eukaryota</taxon>
        <taxon>Metazoa</taxon>
        <taxon>Ecdysozoa</taxon>
        <taxon>Arthropoda</taxon>
        <taxon>Chelicerata</taxon>
        <taxon>Arachnida</taxon>
        <taxon>Acari</taxon>
        <taxon>Parasitiformes</taxon>
        <taxon>Ixodida</taxon>
        <taxon>Ixodoidea</taxon>
        <taxon>Ixodidae</taxon>
        <taxon>Hyalomminae</taxon>
        <taxon>Hyalomma</taxon>
    </lineage>
</organism>
<evidence type="ECO:0000313" key="2">
    <source>
        <dbReference type="Proteomes" id="UP000821845"/>
    </source>
</evidence>
<dbReference type="Proteomes" id="UP000821845">
    <property type="component" value="Chromosome 1"/>
</dbReference>
<reference evidence="1" key="1">
    <citation type="submission" date="2020-05" db="EMBL/GenBank/DDBJ databases">
        <title>Large-scale comparative analyses of tick genomes elucidate their genetic diversity and vector capacities.</title>
        <authorList>
            <person name="Jia N."/>
            <person name="Wang J."/>
            <person name="Shi W."/>
            <person name="Du L."/>
            <person name="Sun Y."/>
            <person name="Zhan W."/>
            <person name="Jiang J."/>
            <person name="Wang Q."/>
            <person name="Zhang B."/>
            <person name="Ji P."/>
            <person name="Sakyi L.B."/>
            <person name="Cui X."/>
            <person name="Yuan T."/>
            <person name="Jiang B."/>
            <person name="Yang W."/>
            <person name="Lam T.T.-Y."/>
            <person name="Chang Q."/>
            <person name="Ding S."/>
            <person name="Wang X."/>
            <person name="Zhu J."/>
            <person name="Ruan X."/>
            <person name="Zhao L."/>
            <person name="Wei J."/>
            <person name="Que T."/>
            <person name="Du C."/>
            <person name="Cheng J."/>
            <person name="Dai P."/>
            <person name="Han X."/>
            <person name="Huang E."/>
            <person name="Gao Y."/>
            <person name="Liu J."/>
            <person name="Shao H."/>
            <person name="Ye R."/>
            <person name="Li L."/>
            <person name="Wei W."/>
            <person name="Wang X."/>
            <person name="Wang C."/>
            <person name="Yang T."/>
            <person name="Huo Q."/>
            <person name="Li W."/>
            <person name="Guo W."/>
            <person name="Chen H."/>
            <person name="Zhou L."/>
            <person name="Ni X."/>
            <person name="Tian J."/>
            <person name="Zhou Y."/>
            <person name="Sheng Y."/>
            <person name="Liu T."/>
            <person name="Pan Y."/>
            <person name="Xia L."/>
            <person name="Li J."/>
            <person name="Zhao F."/>
            <person name="Cao W."/>
        </authorList>
    </citation>
    <scope>NUCLEOTIDE SEQUENCE</scope>
    <source>
        <strain evidence="1">Hyas-2018</strain>
    </source>
</reference>
<sequence>MDQTMVRIDNLANRANNVIGESTIWIANTGCARRGLTVCLAARATGHKLPAFIIFKEKSGKIPARAFASLRMPVNVRLTATKNGWMTSEKMQEWLSRVWGPNVDDVRRLLVLDQVPIHKTQAAKNAFEEYDTDVLYVPAGCTSILQPADVYWNKPFKSTLRRLWEQFMREEERTPKGNLKKPSQQQVLDFVAEAWAAVPDETVARSFKGCGISNALDGSEDGDLHTGLADVGAVVPEDRGGLQAECCNLFFATDSEESFDGFESYIRDL</sequence>
<dbReference type="EMBL" id="CM023481">
    <property type="protein sequence ID" value="KAH6944252.1"/>
    <property type="molecule type" value="Genomic_DNA"/>
</dbReference>
<name>A0ACB7T9T6_HYAAI</name>
<evidence type="ECO:0000313" key="1">
    <source>
        <dbReference type="EMBL" id="KAH6944252.1"/>
    </source>
</evidence>
<gene>
    <name evidence="1" type="ORF">HPB50_002382</name>
</gene>
<accession>A0ACB7T9T6</accession>